<dbReference type="PRINTS" id="PR00463">
    <property type="entry name" value="EP450I"/>
</dbReference>
<dbReference type="FunFam" id="1.10.630.10:FF:000026">
    <property type="entry name" value="Cytochrome P450 82C4"/>
    <property type="match status" value="1"/>
</dbReference>
<dbReference type="Pfam" id="PF00067">
    <property type="entry name" value="p450"/>
    <property type="match status" value="1"/>
</dbReference>
<feature type="binding site" description="axial binding residue" evidence="7">
    <location>
        <position position="458"/>
    </location>
    <ligand>
        <name>heme</name>
        <dbReference type="ChEBI" id="CHEBI:30413"/>
    </ligand>
    <ligandPart>
        <name>Fe</name>
        <dbReference type="ChEBI" id="CHEBI:18248"/>
    </ligandPart>
</feature>
<evidence type="ECO:0000256" key="9">
    <source>
        <dbReference type="SAM" id="Phobius"/>
    </source>
</evidence>
<keyword evidence="3 7" id="KW-0479">Metal-binding</keyword>
<dbReference type="OrthoDB" id="2789670at2759"/>
<keyword evidence="9" id="KW-0472">Membrane</keyword>
<evidence type="ECO:0000256" key="6">
    <source>
        <dbReference type="ARBA" id="ARBA00023033"/>
    </source>
</evidence>
<sequence length="520" mass="58977">MDYNSPYFNTTIAGIFVLLLFSCYLQRKWRSRAFKGKLAPQPQGAWPLTGHFALLTGTQDPHLTLSAVADTYGPVFTIRIGVRPLLVVSSSEVAKEIFTSNDSNVTFRPALVASKLLGYNYAFFPFTPGGPYWREMRKIAISELLSNSRLELLKHIRSQEVETSIKELYRAFVNKKTIEMKQWFSDLNLNVLLRMIIGKKYFGAGGVGDEKERRRLQEEIKVLFHYLGMLVLRDAVPFLGWMDVGGHEKAMKKNAKELDDFMVKWLQEHKQKRSNNLDDAEDEKDFMDVMLSILDGKSLEGYDADTIIKAVSLSLIASNETVTVGMTWALAALLNNKPLLKKAQQELDKIVGKERLVDEKDIDKLDYLQAIVKETLRLYPPAFIPGPRQFIEDCTIGGYHVPKNTWLMVNVWKIQRDPRVWPDPTEFKPERFLTTHKNVDVRSQNFELLPFGGGRRGCPGASHSLHMIHLTLATLLHAFEISTPTDAAIDMTPGFGLSNMKIAPLEVVVSPRLPPSCFEQ</sequence>
<dbReference type="OMA" id="NPWFIFP"/>
<comment type="similarity">
    <text evidence="1 8">Belongs to the cytochrome P450 family.</text>
</comment>
<dbReference type="CDD" id="cd20654">
    <property type="entry name" value="CYP82"/>
    <property type="match status" value="1"/>
</dbReference>
<dbReference type="Gene3D" id="1.10.630.10">
    <property type="entry name" value="Cytochrome P450"/>
    <property type="match status" value="1"/>
</dbReference>
<dbReference type="EMBL" id="KV451142">
    <property type="protein sequence ID" value="OAY21336.1"/>
    <property type="molecule type" value="Genomic_DNA"/>
</dbReference>
<keyword evidence="5 7" id="KW-0408">Iron</keyword>
<dbReference type="InterPro" id="IPR036396">
    <property type="entry name" value="Cyt_P450_sf"/>
</dbReference>
<dbReference type="PRINTS" id="PR00385">
    <property type="entry name" value="P450"/>
</dbReference>
<dbReference type="InterPro" id="IPR001128">
    <property type="entry name" value="Cyt_P450"/>
</dbReference>
<keyword evidence="2 7" id="KW-0349">Heme</keyword>
<dbReference type="InterPro" id="IPR050651">
    <property type="entry name" value="Plant_Cytochrome_P450_Monoox"/>
</dbReference>
<evidence type="ECO:0000256" key="3">
    <source>
        <dbReference type="ARBA" id="ARBA00022723"/>
    </source>
</evidence>
<keyword evidence="6 8" id="KW-0503">Monooxygenase</keyword>
<protein>
    <recommendedName>
        <fullName evidence="11">Cytochrome P450</fullName>
    </recommendedName>
</protein>
<keyword evidence="9" id="KW-0812">Transmembrane</keyword>
<evidence type="ECO:0000256" key="4">
    <source>
        <dbReference type="ARBA" id="ARBA00023002"/>
    </source>
</evidence>
<dbReference type="PANTHER" id="PTHR47947:SF39">
    <property type="entry name" value="CYTOCHROME P450"/>
    <property type="match status" value="1"/>
</dbReference>
<evidence type="ECO:0000256" key="1">
    <source>
        <dbReference type="ARBA" id="ARBA00010617"/>
    </source>
</evidence>
<reference evidence="10" key="1">
    <citation type="submission" date="2016-02" db="EMBL/GenBank/DDBJ databases">
        <title>WGS assembly of Manihot esculenta.</title>
        <authorList>
            <person name="Bredeson J.V."/>
            <person name="Prochnik S.E."/>
            <person name="Lyons J.B."/>
            <person name="Schmutz J."/>
            <person name="Grimwood J."/>
            <person name="Vrebalov J."/>
            <person name="Bart R.S."/>
            <person name="Amuge T."/>
            <person name="Ferguson M.E."/>
            <person name="Green R."/>
            <person name="Putnam N."/>
            <person name="Stites J."/>
            <person name="Rounsley S."/>
            <person name="Rokhsar D.S."/>
        </authorList>
    </citation>
    <scope>NUCLEOTIDE SEQUENCE [LARGE SCALE GENOMIC DNA]</scope>
    <source>
        <tissue evidence="10">Leaf</tissue>
    </source>
</reference>
<dbReference type="InterPro" id="IPR002401">
    <property type="entry name" value="Cyt_P450_E_grp-I"/>
</dbReference>
<dbReference type="InterPro" id="IPR017972">
    <property type="entry name" value="Cyt_P450_CS"/>
</dbReference>
<dbReference type="PROSITE" id="PS00086">
    <property type="entry name" value="CYTOCHROME_P450"/>
    <property type="match status" value="1"/>
</dbReference>
<dbReference type="GO" id="GO:0004497">
    <property type="term" value="F:monooxygenase activity"/>
    <property type="evidence" value="ECO:0007669"/>
    <property type="project" value="UniProtKB-KW"/>
</dbReference>
<organism evidence="10">
    <name type="scientific">Manihot esculenta</name>
    <name type="common">Cassava</name>
    <name type="synonym">Jatropha manihot</name>
    <dbReference type="NCBI Taxonomy" id="3983"/>
    <lineage>
        <taxon>Eukaryota</taxon>
        <taxon>Viridiplantae</taxon>
        <taxon>Streptophyta</taxon>
        <taxon>Embryophyta</taxon>
        <taxon>Tracheophyta</taxon>
        <taxon>Spermatophyta</taxon>
        <taxon>Magnoliopsida</taxon>
        <taxon>eudicotyledons</taxon>
        <taxon>Gunneridae</taxon>
        <taxon>Pentapetalae</taxon>
        <taxon>rosids</taxon>
        <taxon>fabids</taxon>
        <taxon>Malpighiales</taxon>
        <taxon>Euphorbiaceae</taxon>
        <taxon>Crotonoideae</taxon>
        <taxon>Manihoteae</taxon>
        <taxon>Manihot</taxon>
    </lineage>
</organism>
<dbReference type="PANTHER" id="PTHR47947">
    <property type="entry name" value="CYTOCHROME P450 82C3-RELATED"/>
    <property type="match status" value="1"/>
</dbReference>
<evidence type="ECO:0000256" key="5">
    <source>
        <dbReference type="ARBA" id="ARBA00023004"/>
    </source>
</evidence>
<dbReference type="STRING" id="3983.A0A199U9P0"/>
<dbReference type="GO" id="GO:0016705">
    <property type="term" value="F:oxidoreductase activity, acting on paired donors, with incorporation or reduction of molecular oxygen"/>
    <property type="evidence" value="ECO:0007669"/>
    <property type="project" value="InterPro"/>
</dbReference>
<keyword evidence="4 8" id="KW-0560">Oxidoreductase</keyword>
<proteinExistence type="inferred from homology"/>
<dbReference type="GO" id="GO:0020037">
    <property type="term" value="F:heme binding"/>
    <property type="evidence" value="ECO:0007669"/>
    <property type="project" value="InterPro"/>
</dbReference>
<comment type="cofactor">
    <cofactor evidence="7">
        <name>heme</name>
        <dbReference type="ChEBI" id="CHEBI:30413"/>
    </cofactor>
</comment>
<dbReference type="SUPFAM" id="SSF48264">
    <property type="entry name" value="Cytochrome P450"/>
    <property type="match status" value="1"/>
</dbReference>
<evidence type="ECO:0000256" key="2">
    <source>
        <dbReference type="ARBA" id="ARBA00022617"/>
    </source>
</evidence>
<accession>A0A199U9P0</accession>
<name>A0A199U9P0_MANES</name>
<evidence type="ECO:0008006" key="11">
    <source>
        <dbReference type="Google" id="ProtNLM"/>
    </source>
</evidence>
<evidence type="ECO:0000256" key="8">
    <source>
        <dbReference type="RuleBase" id="RU000461"/>
    </source>
</evidence>
<evidence type="ECO:0000256" key="7">
    <source>
        <dbReference type="PIRSR" id="PIRSR602401-1"/>
    </source>
</evidence>
<evidence type="ECO:0000313" key="10">
    <source>
        <dbReference type="EMBL" id="OAY21336.1"/>
    </source>
</evidence>
<dbReference type="AlphaFoldDB" id="A0A199U9P0"/>
<keyword evidence="9" id="KW-1133">Transmembrane helix</keyword>
<feature type="transmembrane region" description="Helical" evidence="9">
    <location>
        <begin position="6"/>
        <end position="25"/>
    </location>
</feature>
<dbReference type="Gramene" id="Manes.05G167466.1.v8.1">
    <property type="protein sequence ID" value="Manes.05G167466.1.v8.1.CDS"/>
    <property type="gene ID" value="Manes.05G167466.v8.1"/>
</dbReference>
<gene>
    <name evidence="10" type="ORF">MANES_S096400</name>
</gene>
<dbReference type="GO" id="GO:0005506">
    <property type="term" value="F:iron ion binding"/>
    <property type="evidence" value="ECO:0007669"/>
    <property type="project" value="InterPro"/>
</dbReference>